<evidence type="ECO:0000313" key="2">
    <source>
        <dbReference type="Proteomes" id="UP000036947"/>
    </source>
</evidence>
<dbReference type="EMBL" id="LFRF01000048">
    <property type="protein sequence ID" value="KND86824.1"/>
    <property type="molecule type" value="Genomic_DNA"/>
</dbReference>
<dbReference type="InterPro" id="IPR010856">
    <property type="entry name" value="Gig2-like"/>
</dbReference>
<gene>
    <name evidence="1" type="ORF">TOPH_08562</name>
</gene>
<dbReference type="STRING" id="1163406.A0A0L0MYG0"/>
<dbReference type="AlphaFoldDB" id="A0A0L0MYG0"/>
<dbReference type="OrthoDB" id="8249012at2759"/>
<reference evidence="1 2" key="1">
    <citation type="journal article" date="2015" name="BMC Genomics">
        <title>The genome of the truffle-parasite Tolypocladium ophioglossoides and the evolution of antifungal peptaibiotics.</title>
        <authorList>
            <person name="Quandt C.A."/>
            <person name="Bushley K.E."/>
            <person name="Spatafora J.W."/>
        </authorList>
    </citation>
    <scope>NUCLEOTIDE SEQUENCE [LARGE SCALE GENOMIC DNA]</scope>
    <source>
        <strain evidence="1 2">CBS 100239</strain>
    </source>
</reference>
<name>A0A0L0MYG0_TOLOC</name>
<dbReference type="SUPFAM" id="SSF51197">
    <property type="entry name" value="Clavaminate synthase-like"/>
    <property type="match status" value="1"/>
</dbReference>
<accession>A0A0L0MYG0</accession>
<sequence length="497" mass="54764">MLRPSLAKIARTVAPVSRPASTAAAQKSSKKEGDISDAFVSLSGAQRAPLPDRFRQLKCDLVRGREEAVVESWSRLLRELRKENDIIAARGSDVIPQVEFADLEGGCERLEEEIKKRGAVVVRGVIPEAEARAYKAEVEEYVRRNPHTRAFPADDPQVYELYWSAPQLKARAHPSLLRVQHHLMSSLWHTSSPTAQISLANPLTYADRVRIRQPGDASFALGPHIDGGSVERWKREGYGRGGVYDRVFAGAWERYDPWDASGRVDAVSNRYDGLGACSMFRMWQGWMSMSRTGPREGTLLVNPLMHLATAYVLLRPFFRPVDEETGPGYLDERNWVFTGTADMTSELQGATPGHGQELTEELHPHLELGRTMVHVPNIKPGDFVAWHCDTIHAVDKLHTGGGDSSVLYIPVCPVTDINAAYLARQRAAFRAGTPGPDFPGGEGEARHVGRPSEEALRRWADGGAGRQAFGLERLAARGGALPGEREVVARANGILGF</sequence>
<dbReference type="Proteomes" id="UP000036947">
    <property type="component" value="Unassembled WGS sequence"/>
</dbReference>
<dbReference type="PANTHER" id="PTHR30613">
    <property type="entry name" value="UNCHARACTERIZED PROTEIN YBIU-RELATED"/>
    <property type="match status" value="1"/>
</dbReference>
<dbReference type="Gene3D" id="2.60.120.330">
    <property type="entry name" value="B-lactam Antibiotic, Isopenicillin N Synthase, Chain"/>
    <property type="match status" value="1"/>
</dbReference>
<organism evidence="1 2">
    <name type="scientific">Tolypocladium ophioglossoides (strain CBS 100239)</name>
    <name type="common">Snaketongue truffleclub</name>
    <name type="synonym">Elaphocordyceps ophioglossoides</name>
    <dbReference type="NCBI Taxonomy" id="1163406"/>
    <lineage>
        <taxon>Eukaryota</taxon>
        <taxon>Fungi</taxon>
        <taxon>Dikarya</taxon>
        <taxon>Ascomycota</taxon>
        <taxon>Pezizomycotina</taxon>
        <taxon>Sordariomycetes</taxon>
        <taxon>Hypocreomycetidae</taxon>
        <taxon>Hypocreales</taxon>
        <taxon>Ophiocordycipitaceae</taxon>
        <taxon>Tolypocladium</taxon>
    </lineage>
</organism>
<evidence type="ECO:0000313" key="1">
    <source>
        <dbReference type="EMBL" id="KND86824.1"/>
    </source>
</evidence>
<comment type="caution">
    <text evidence="1">The sequence shown here is derived from an EMBL/GenBank/DDBJ whole genome shotgun (WGS) entry which is preliminary data.</text>
</comment>
<proteinExistence type="predicted"/>
<keyword evidence="2" id="KW-1185">Reference proteome</keyword>
<dbReference type="PANTHER" id="PTHR30613:SF1">
    <property type="entry name" value="DUF1479 DOMAIN PROTEIN (AFU_ORTHOLOGUE AFUA_5G09280)"/>
    <property type="match status" value="1"/>
</dbReference>
<dbReference type="InterPro" id="IPR027443">
    <property type="entry name" value="IPNS-like_sf"/>
</dbReference>
<protein>
    <submittedName>
        <fullName evidence="1">Uncharacterized protein YbiU</fullName>
    </submittedName>
</protein>
<dbReference type="Pfam" id="PF07350">
    <property type="entry name" value="Gig2-like"/>
    <property type="match status" value="1"/>
</dbReference>